<sequence length="695" mass="78524">MALTNSQCNRQWPCNNCAGSRAHLCRYDHTVKRSTSTANRSTGDLSPPSSTRSATDEYAEQSDSEILESLGYVTGSASPLAREVLGTSPSENSFFLPSGIGKATHDPRRNRDAILDLFPDRHVVDFLIQYFLQEVNWIYETTYPPTFMERYTSWWLQTTYQESDDIQFGILILRLCLCSIQLLPHPNYPHEGTLQCSLKELEMQCQNAANALDSFRPRHTSLTRIQHLFYYASFHTNESNLRESWIVLSDVVKEAHMLELHLENPKVKVTEFEMEMRRRIFGTIYMWDKLMSVLQGHWPLIPDVYCDVDLPRDALPAAPSVPGAPTPFTDRIIQMRLSRLLSAQNAREERKSKVPNPASILATADTINTEIVSTLPAPYRLSDFDEQFDAILPSIPLKREQLRVVIIGALATAHRPFTGLLHEPNFTDLSSAKEQKTAFKLQRNLIEYSMDIIQSTIRLADMLPGGSKRLFLINLVALESSVVLGLCLRGLRRNRRAYVHLSRQGLAALTENSDLENPANAVFLEALNLLNDLSNYSEIAAKGSQIVRSLYQKLQRDATIDNAEHELYSHASSQLLQQQQQQQHQQQQQQQRQQQHEQQQQQQRVQQATAWGPAAGAEMMAGPAITNAQVGNMMTAVPVTTSVCGPQMAMDPYAWSQMTAPPPPDMTHYAHAAPAPHLAWYYDDSLVERYATSTL</sequence>
<feature type="compositionally biased region" description="Low complexity" evidence="3">
    <location>
        <begin position="574"/>
        <end position="610"/>
    </location>
</feature>
<proteinExistence type="predicted"/>
<dbReference type="Proteomes" id="UP000223968">
    <property type="component" value="Unassembled WGS sequence"/>
</dbReference>
<dbReference type="OrthoDB" id="5344325at2759"/>
<dbReference type="GO" id="GO:0005634">
    <property type="term" value="C:nucleus"/>
    <property type="evidence" value="ECO:0007669"/>
    <property type="project" value="UniProtKB-SubCell"/>
</dbReference>
<dbReference type="SMART" id="SM00906">
    <property type="entry name" value="Fungal_trans"/>
    <property type="match status" value="1"/>
</dbReference>
<feature type="compositionally biased region" description="Polar residues" evidence="3">
    <location>
        <begin position="36"/>
        <end position="53"/>
    </location>
</feature>
<dbReference type="InterPro" id="IPR050613">
    <property type="entry name" value="Sec_Metabolite_Reg"/>
</dbReference>
<keyword evidence="6" id="KW-1185">Reference proteome</keyword>
<dbReference type="CDD" id="cd12148">
    <property type="entry name" value="fungal_TF_MHR"/>
    <property type="match status" value="1"/>
</dbReference>
<reference evidence="5 6" key="1">
    <citation type="submission" date="2017-10" db="EMBL/GenBank/DDBJ databases">
        <title>Comparative genomics in systemic dimorphic fungi from Ajellomycetaceae.</title>
        <authorList>
            <person name="Munoz J.F."/>
            <person name="Mcewen J.G."/>
            <person name="Clay O.K."/>
            <person name="Cuomo C.A."/>
        </authorList>
    </citation>
    <scope>NUCLEOTIDE SEQUENCE [LARGE SCALE GENOMIC DNA]</scope>
    <source>
        <strain evidence="5 6">UAMH5409</strain>
    </source>
</reference>
<organism evidence="5 6">
    <name type="scientific">Helicocarpus griseus UAMH5409</name>
    <dbReference type="NCBI Taxonomy" id="1447875"/>
    <lineage>
        <taxon>Eukaryota</taxon>
        <taxon>Fungi</taxon>
        <taxon>Dikarya</taxon>
        <taxon>Ascomycota</taxon>
        <taxon>Pezizomycotina</taxon>
        <taxon>Eurotiomycetes</taxon>
        <taxon>Eurotiomycetidae</taxon>
        <taxon>Onygenales</taxon>
        <taxon>Ajellomycetaceae</taxon>
        <taxon>Helicocarpus</taxon>
    </lineage>
</organism>
<dbReference type="PANTHER" id="PTHR31001:SF87">
    <property type="entry name" value="COL-21"/>
    <property type="match status" value="1"/>
</dbReference>
<comment type="subcellular location">
    <subcellularLocation>
        <location evidence="1">Nucleus</location>
    </subcellularLocation>
</comment>
<evidence type="ECO:0000256" key="2">
    <source>
        <dbReference type="ARBA" id="ARBA00023242"/>
    </source>
</evidence>
<gene>
    <name evidence="5" type="ORF">AJ79_04671</name>
</gene>
<dbReference type="GO" id="GO:0008270">
    <property type="term" value="F:zinc ion binding"/>
    <property type="evidence" value="ECO:0007669"/>
    <property type="project" value="InterPro"/>
</dbReference>
<name>A0A2B7XS14_9EURO</name>
<dbReference type="PANTHER" id="PTHR31001">
    <property type="entry name" value="UNCHARACTERIZED TRANSCRIPTIONAL REGULATORY PROTEIN"/>
    <property type="match status" value="1"/>
</dbReference>
<evidence type="ECO:0000256" key="1">
    <source>
        <dbReference type="ARBA" id="ARBA00004123"/>
    </source>
</evidence>
<dbReference type="GO" id="GO:0003677">
    <property type="term" value="F:DNA binding"/>
    <property type="evidence" value="ECO:0007669"/>
    <property type="project" value="InterPro"/>
</dbReference>
<dbReference type="Pfam" id="PF04082">
    <property type="entry name" value="Fungal_trans"/>
    <property type="match status" value="1"/>
</dbReference>
<evidence type="ECO:0000256" key="3">
    <source>
        <dbReference type="SAM" id="MobiDB-lite"/>
    </source>
</evidence>
<feature type="region of interest" description="Disordered" evidence="3">
    <location>
        <begin position="573"/>
        <end position="610"/>
    </location>
</feature>
<dbReference type="GO" id="GO:0006351">
    <property type="term" value="P:DNA-templated transcription"/>
    <property type="evidence" value="ECO:0007669"/>
    <property type="project" value="InterPro"/>
</dbReference>
<dbReference type="InterPro" id="IPR007219">
    <property type="entry name" value="XnlR_reg_dom"/>
</dbReference>
<keyword evidence="2" id="KW-0539">Nucleus</keyword>
<comment type="caution">
    <text evidence="5">The sequence shown here is derived from an EMBL/GenBank/DDBJ whole genome shotgun (WGS) entry which is preliminary data.</text>
</comment>
<feature type="region of interest" description="Disordered" evidence="3">
    <location>
        <begin position="36"/>
        <end position="60"/>
    </location>
</feature>
<protein>
    <recommendedName>
        <fullName evidence="4">Xylanolytic transcriptional activator regulatory domain-containing protein</fullName>
    </recommendedName>
</protein>
<dbReference type="EMBL" id="PDNB01000068">
    <property type="protein sequence ID" value="PGH11770.1"/>
    <property type="molecule type" value="Genomic_DNA"/>
</dbReference>
<evidence type="ECO:0000313" key="6">
    <source>
        <dbReference type="Proteomes" id="UP000223968"/>
    </source>
</evidence>
<feature type="domain" description="Xylanolytic transcriptional activator regulatory" evidence="4">
    <location>
        <begin position="244"/>
        <end position="317"/>
    </location>
</feature>
<dbReference type="AlphaFoldDB" id="A0A2B7XS14"/>
<accession>A0A2B7XS14</accession>
<evidence type="ECO:0000259" key="4">
    <source>
        <dbReference type="SMART" id="SM00906"/>
    </source>
</evidence>
<evidence type="ECO:0000313" key="5">
    <source>
        <dbReference type="EMBL" id="PGH11770.1"/>
    </source>
</evidence>
<dbReference type="STRING" id="1447875.A0A2B7XS14"/>